<evidence type="ECO:0000313" key="5">
    <source>
        <dbReference type="Proteomes" id="UP001501442"/>
    </source>
</evidence>
<dbReference type="EMBL" id="BAABHK010000005">
    <property type="protein sequence ID" value="GAA4627899.1"/>
    <property type="molecule type" value="Genomic_DNA"/>
</dbReference>
<evidence type="ECO:0000259" key="3">
    <source>
        <dbReference type="Pfam" id="PF22725"/>
    </source>
</evidence>
<evidence type="ECO:0000259" key="2">
    <source>
        <dbReference type="Pfam" id="PF01408"/>
    </source>
</evidence>
<evidence type="ECO:0000313" key="4">
    <source>
        <dbReference type="EMBL" id="GAA4627899.1"/>
    </source>
</evidence>
<dbReference type="InterPro" id="IPR050463">
    <property type="entry name" value="Gfo/Idh/MocA_oxidrdct_glycsds"/>
</dbReference>
<dbReference type="PANTHER" id="PTHR43818">
    <property type="entry name" value="BCDNA.GH03377"/>
    <property type="match status" value="1"/>
</dbReference>
<sequence>MAHPRIQAVIIGAGMIGSVHAAAVRSVGATVRGVVGSTPSRSAALAGEWDVPVSYPDLDAVLADDAVDVVHVCTPNSLHADQAAAAMRAGKHVICEKPIATSLADAQWLASVAAETDRTLAVPFVYRYHPLVREIRARRLNGEFGAWQLLHGSYLQDWMLDTATANWRVDAVSGGPSRAFADIGSHWCDLVEWVAGVRFHEVTARLGITRPERPAGSGATFGARGEANGTAGLRPVTTEDVATILLRTADGVLGSLTVSQVSAGRKNRLWFELDGEDGSAVFDQENAESVWLGDAGGARLVVRDPNQGSAEQRRLATLPAGHAQGYADCFRAFVDDAYAAMAGRRPEGLPTVADGVRSARLVDAVLRADADLTWISVESSAVTDTKEMSA</sequence>
<dbReference type="Pfam" id="PF22725">
    <property type="entry name" value="GFO_IDH_MocA_C3"/>
    <property type="match status" value="1"/>
</dbReference>
<dbReference type="SUPFAM" id="SSF55347">
    <property type="entry name" value="Glyceraldehyde-3-phosphate dehydrogenase-like, C-terminal domain"/>
    <property type="match status" value="1"/>
</dbReference>
<dbReference type="SUPFAM" id="SSF51735">
    <property type="entry name" value="NAD(P)-binding Rossmann-fold domains"/>
    <property type="match status" value="1"/>
</dbReference>
<dbReference type="InterPro" id="IPR000683">
    <property type="entry name" value="Gfo/Idh/MocA-like_OxRdtase_N"/>
</dbReference>
<organism evidence="4 5">
    <name type="scientific">Actinoallomurus vinaceus</name>
    <dbReference type="NCBI Taxonomy" id="1080074"/>
    <lineage>
        <taxon>Bacteria</taxon>
        <taxon>Bacillati</taxon>
        <taxon>Actinomycetota</taxon>
        <taxon>Actinomycetes</taxon>
        <taxon>Streptosporangiales</taxon>
        <taxon>Thermomonosporaceae</taxon>
        <taxon>Actinoallomurus</taxon>
    </lineage>
</organism>
<protein>
    <submittedName>
        <fullName evidence="4">Gfo/Idh/MocA family oxidoreductase</fullName>
    </submittedName>
</protein>
<evidence type="ECO:0000256" key="1">
    <source>
        <dbReference type="ARBA" id="ARBA00023002"/>
    </source>
</evidence>
<gene>
    <name evidence="4" type="ORF">GCM10023196_042040</name>
</gene>
<comment type="caution">
    <text evidence="4">The sequence shown here is derived from an EMBL/GenBank/DDBJ whole genome shotgun (WGS) entry which is preliminary data.</text>
</comment>
<dbReference type="InterPro" id="IPR036291">
    <property type="entry name" value="NAD(P)-bd_dom_sf"/>
</dbReference>
<proteinExistence type="predicted"/>
<reference evidence="5" key="1">
    <citation type="journal article" date="2019" name="Int. J. Syst. Evol. Microbiol.">
        <title>The Global Catalogue of Microorganisms (GCM) 10K type strain sequencing project: providing services to taxonomists for standard genome sequencing and annotation.</title>
        <authorList>
            <consortium name="The Broad Institute Genomics Platform"/>
            <consortium name="The Broad Institute Genome Sequencing Center for Infectious Disease"/>
            <person name="Wu L."/>
            <person name="Ma J."/>
        </authorList>
    </citation>
    <scope>NUCLEOTIDE SEQUENCE [LARGE SCALE GENOMIC DNA]</scope>
    <source>
        <strain evidence="5">JCM 17939</strain>
    </source>
</reference>
<dbReference type="Gene3D" id="3.30.360.10">
    <property type="entry name" value="Dihydrodipicolinate Reductase, domain 2"/>
    <property type="match status" value="1"/>
</dbReference>
<keyword evidence="1" id="KW-0560">Oxidoreductase</keyword>
<dbReference type="Pfam" id="PF01408">
    <property type="entry name" value="GFO_IDH_MocA"/>
    <property type="match status" value="1"/>
</dbReference>
<dbReference type="RefSeq" id="WP_345432611.1">
    <property type="nucleotide sequence ID" value="NZ_BAABHK010000005.1"/>
</dbReference>
<dbReference type="Proteomes" id="UP001501442">
    <property type="component" value="Unassembled WGS sequence"/>
</dbReference>
<dbReference type="InterPro" id="IPR055170">
    <property type="entry name" value="GFO_IDH_MocA-like_dom"/>
</dbReference>
<feature type="domain" description="Gfo/Idh/MocA-like oxidoreductase N-terminal" evidence="2">
    <location>
        <begin position="7"/>
        <end position="122"/>
    </location>
</feature>
<name>A0ABP8UCE3_9ACTN</name>
<accession>A0ABP8UCE3</accession>
<dbReference type="PANTHER" id="PTHR43818:SF11">
    <property type="entry name" value="BCDNA.GH03377"/>
    <property type="match status" value="1"/>
</dbReference>
<feature type="domain" description="GFO/IDH/MocA-like oxidoreductase" evidence="3">
    <location>
        <begin position="133"/>
        <end position="280"/>
    </location>
</feature>
<keyword evidence="5" id="KW-1185">Reference proteome</keyword>
<dbReference type="Gene3D" id="3.40.50.720">
    <property type="entry name" value="NAD(P)-binding Rossmann-like Domain"/>
    <property type="match status" value="1"/>
</dbReference>